<dbReference type="Pfam" id="PF07992">
    <property type="entry name" value="Pyr_redox_2"/>
    <property type="match status" value="1"/>
</dbReference>
<dbReference type="PRINTS" id="PR00469">
    <property type="entry name" value="PNDRDTASEII"/>
</dbReference>
<evidence type="ECO:0000313" key="5">
    <source>
        <dbReference type="EMBL" id="SFK03264.1"/>
    </source>
</evidence>
<evidence type="ECO:0000313" key="6">
    <source>
        <dbReference type="Proteomes" id="UP000198635"/>
    </source>
</evidence>
<dbReference type="PROSITE" id="PS51379">
    <property type="entry name" value="4FE4S_FER_2"/>
    <property type="match status" value="2"/>
</dbReference>
<dbReference type="InterPro" id="IPR023753">
    <property type="entry name" value="FAD/NAD-binding_dom"/>
</dbReference>
<dbReference type="Pfam" id="PF01493">
    <property type="entry name" value="GXGXG"/>
    <property type="match status" value="1"/>
</dbReference>
<evidence type="ECO:0000256" key="3">
    <source>
        <dbReference type="ARBA" id="ARBA00023014"/>
    </source>
</evidence>
<dbReference type="Pfam" id="PF14691">
    <property type="entry name" value="Fer4_20"/>
    <property type="match status" value="1"/>
</dbReference>
<organism evidence="5 6">
    <name type="scientific">Desulfomicrobium apsheronum</name>
    <dbReference type="NCBI Taxonomy" id="52560"/>
    <lineage>
        <taxon>Bacteria</taxon>
        <taxon>Pseudomonadati</taxon>
        <taxon>Thermodesulfobacteriota</taxon>
        <taxon>Desulfovibrionia</taxon>
        <taxon>Desulfovibrionales</taxon>
        <taxon>Desulfomicrobiaceae</taxon>
        <taxon>Desulfomicrobium</taxon>
    </lineage>
</organism>
<dbReference type="PROSITE" id="PS00198">
    <property type="entry name" value="4FE4S_FER_1"/>
    <property type="match status" value="2"/>
</dbReference>
<dbReference type="GO" id="GO:0016491">
    <property type="term" value="F:oxidoreductase activity"/>
    <property type="evidence" value="ECO:0007669"/>
    <property type="project" value="InterPro"/>
</dbReference>
<keyword evidence="3" id="KW-0411">Iron-sulfur</keyword>
<feature type="domain" description="4Fe-4S ferredoxin-type" evidence="4">
    <location>
        <begin position="761"/>
        <end position="790"/>
    </location>
</feature>
<evidence type="ECO:0000256" key="1">
    <source>
        <dbReference type="ARBA" id="ARBA00022723"/>
    </source>
</evidence>
<dbReference type="Gene3D" id="3.30.70.20">
    <property type="match status" value="1"/>
</dbReference>
<dbReference type="InterPro" id="IPR002489">
    <property type="entry name" value="Glu_synth_asu_C"/>
</dbReference>
<keyword evidence="1" id="KW-0479">Metal-binding</keyword>
<dbReference type="STRING" id="52560.SAMN04488082_11266"/>
<feature type="domain" description="4Fe-4S ferredoxin-type" evidence="4">
    <location>
        <begin position="736"/>
        <end position="756"/>
    </location>
</feature>
<sequence length="794" mass="86016">MQSTIHIDGKENGVRLESRILEERIQDAVKAGARELTIDACGQHGIGGRLWVSKEESVSVKVTGASGQRLGSLGFPGTTIEVMGPGSDDIGWLNAGAEIIVHGNAGNGICNAMAQGKVYVGGNVGSRCMTMTKQNPRFAPPELWVLGDTGDYFAEFMAGGTAVVCGVNAHDQANVLGYRPCVGMVGGRIFYRGQEQVISNADAKHVPVGDDDWAWLQENLKQYLKKIDKAELFDILATRDQWHLATAKSPYEKVTKKRKSMSDFRSQVWDMELGRGGLVGDLTSLDRSPIGLITSGELRRFAPVWENCKYMPPCQASCPSGIPVQKRWQLVREGRLAEAVDLSLEYTPFPATVCGYLCPNLCMEGCTRGLGSLKPVDAKMLGKEGINAHPPMLPLSSDKKVAVIGGGPAGISVAWQLRLKGHKASVFDMDEKLGGKLQASIPANRIPPEVLAAELDRAREIIPHVRLEKKLNRDDFEAIKSDYDFIVLATGAQRPRTLPVPGNERLITATDFLKACKHGDAKVGERVVIIGAGNVGCDVATEAARLGAKSMTLIDVQKPMSFGKEREEAEKAGAQFLWPCFTKEITPEGVLLTDGRVIPAETVIISIGDTPDLEAFPENIARERGFITVNDVNQTTDPKVFAIGDLVKLGLLTQAIGDGRRAAQAIDEIISGRRPLSVTEDMHEGLKMRLEYMDPGNHMSETIDYSRMNLAYFDPRLGAFDSLDQCAEECSSCGVCRDCGICEAICPRGAISREALPDNEFAMVCDSEKCIGCGFCAGACPCGIWTLIPNTPLE</sequence>
<evidence type="ECO:0000259" key="4">
    <source>
        <dbReference type="PROSITE" id="PS51379"/>
    </source>
</evidence>
<dbReference type="PRINTS" id="PR00368">
    <property type="entry name" value="FADPNR"/>
</dbReference>
<dbReference type="Gene3D" id="3.50.50.60">
    <property type="entry name" value="FAD/NAD(P)-binding domain"/>
    <property type="match status" value="2"/>
</dbReference>
<dbReference type="RefSeq" id="WP_092375929.1">
    <property type="nucleotide sequence ID" value="NZ_FORX01000012.1"/>
</dbReference>
<dbReference type="InterPro" id="IPR017900">
    <property type="entry name" value="4Fe4S_Fe_S_CS"/>
</dbReference>
<dbReference type="GO" id="GO:0046872">
    <property type="term" value="F:metal ion binding"/>
    <property type="evidence" value="ECO:0007669"/>
    <property type="project" value="UniProtKB-KW"/>
</dbReference>
<dbReference type="SUPFAM" id="SSF69336">
    <property type="entry name" value="Alpha subunit of glutamate synthase, C-terminal domain"/>
    <property type="match status" value="1"/>
</dbReference>
<name>A0A1I3W6J8_9BACT</name>
<dbReference type="InterPro" id="IPR051394">
    <property type="entry name" value="Glutamate_Synthase"/>
</dbReference>
<accession>A0A1I3W6J8</accession>
<dbReference type="EMBL" id="FORX01000012">
    <property type="protein sequence ID" value="SFK03264.1"/>
    <property type="molecule type" value="Genomic_DNA"/>
</dbReference>
<protein>
    <submittedName>
        <fullName evidence="5">Glutamate synthase (NADPH) GltB3 subunit</fullName>
    </submittedName>
</protein>
<dbReference type="InterPro" id="IPR036188">
    <property type="entry name" value="FAD/NAD-bd_sf"/>
</dbReference>
<dbReference type="GO" id="GO:0051536">
    <property type="term" value="F:iron-sulfur cluster binding"/>
    <property type="evidence" value="ECO:0007669"/>
    <property type="project" value="UniProtKB-KW"/>
</dbReference>
<keyword evidence="6" id="KW-1185">Reference proteome</keyword>
<reference evidence="6" key="1">
    <citation type="submission" date="2016-10" db="EMBL/GenBank/DDBJ databases">
        <authorList>
            <person name="Varghese N."/>
            <person name="Submissions S."/>
        </authorList>
    </citation>
    <scope>NUCLEOTIDE SEQUENCE [LARGE SCALE GENOMIC DNA]</scope>
    <source>
        <strain evidence="6">DSM 5918</strain>
    </source>
</reference>
<gene>
    <name evidence="5" type="ORF">SAMN04488082_11266</name>
</gene>
<dbReference type="PANTHER" id="PTHR43100">
    <property type="entry name" value="GLUTAMATE SYNTHASE [NADPH] SMALL CHAIN"/>
    <property type="match status" value="1"/>
</dbReference>
<dbReference type="Gene3D" id="2.160.20.60">
    <property type="entry name" value="Glutamate synthase, alpha subunit, C-terminal domain"/>
    <property type="match status" value="1"/>
</dbReference>
<dbReference type="AlphaFoldDB" id="A0A1I3W6J8"/>
<keyword evidence="2" id="KW-0408">Iron</keyword>
<evidence type="ECO:0000256" key="2">
    <source>
        <dbReference type="ARBA" id="ARBA00023004"/>
    </source>
</evidence>
<dbReference type="SUPFAM" id="SSF51905">
    <property type="entry name" value="FAD/NAD(P)-binding domain"/>
    <property type="match status" value="1"/>
</dbReference>
<dbReference type="Proteomes" id="UP000198635">
    <property type="component" value="Unassembled WGS sequence"/>
</dbReference>
<dbReference type="InterPro" id="IPR028261">
    <property type="entry name" value="DPD_II"/>
</dbReference>
<dbReference type="InterPro" id="IPR036485">
    <property type="entry name" value="Glu_synth_asu_C_sf"/>
</dbReference>
<dbReference type="InterPro" id="IPR009051">
    <property type="entry name" value="Helical_ferredxn"/>
</dbReference>
<dbReference type="OrthoDB" id="9803192at2"/>
<dbReference type="Gene3D" id="1.10.1060.10">
    <property type="entry name" value="Alpha-helical ferredoxin"/>
    <property type="match status" value="1"/>
</dbReference>
<proteinExistence type="predicted"/>
<dbReference type="InterPro" id="IPR017896">
    <property type="entry name" value="4Fe4S_Fe-S-bd"/>
</dbReference>
<dbReference type="PANTHER" id="PTHR43100:SF2">
    <property type="entry name" value="BNAA03G19380D PROTEIN"/>
    <property type="match status" value="1"/>
</dbReference>
<dbReference type="SUPFAM" id="SSF54862">
    <property type="entry name" value="4Fe-4S ferredoxins"/>
    <property type="match status" value="1"/>
</dbReference>
<dbReference type="Pfam" id="PF12838">
    <property type="entry name" value="Fer4_7"/>
    <property type="match status" value="1"/>
</dbReference>